<protein>
    <submittedName>
        <fullName evidence="2">Uncharacterized protein</fullName>
    </submittedName>
</protein>
<feature type="compositionally biased region" description="Low complexity" evidence="1">
    <location>
        <begin position="50"/>
        <end position="64"/>
    </location>
</feature>
<accession>A0A8J3C1L8</accession>
<dbReference type="EMBL" id="BMMX01000019">
    <property type="protein sequence ID" value="GGL02057.1"/>
    <property type="molecule type" value="Genomic_DNA"/>
</dbReference>
<gene>
    <name evidence="2" type="ORF">GCM10012284_40770</name>
</gene>
<dbReference type="AlphaFoldDB" id="A0A8J3C1L8"/>
<reference evidence="2" key="2">
    <citation type="submission" date="2020-09" db="EMBL/GenBank/DDBJ databases">
        <authorList>
            <person name="Sun Q."/>
            <person name="Zhou Y."/>
        </authorList>
    </citation>
    <scope>NUCLEOTIDE SEQUENCE</scope>
    <source>
        <strain evidence="2">CGMCC 4.7299</strain>
    </source>
</reference>
<evidence type="ECO:0000313" key="3">
    <source>
        <dbReference type="Proteomes" id="UP000656042"/>
    </source>
</evidence>
<comment type="caution">
    <text evidence="2">The sequence shown here is derived from an EMBL/GenBank/DDBJ whole genome shotgun (WGS) entry which is preliminary data.</text>
</comment>
<organism evidence="2 3">
    <name type="scientific">Mangrovihabitans endophyticus</name>
    <dbReference type="NCBI Taxonomy" id="1751298"/>
    <lineage>
        <taxon>Bacteria</taxon>
        <taxon>Bacillati</taxon>
        <taxon>Actinomycetota</taxon>
        <taxon>Actinomycetes</taxon>
        <taxon>Micromonosporales</taxon>
        <taxon>Micromonosporaceae</taxon>
        <taxon>Mangrovihabitans</taxon>
    </lineage>
</organism>
<dbReference type="Proteomes" id="UP000656042">
    <property type="component" value="Unassembled WGS sequence"/>
</dbReference>
<sequence>MLIFGGVAGAILAVGLTVILTVVLSSDSSPFRGKAQAPTDVRPPLAQMCPAPTVSPGAGPTGTPSAPPEPTGERTVDTEAGISYREYGPPWEPWNTVWRAGTLAVPYKVGQHFVTESYSGGLYHASILSAAVPAADNDAVTLNLECVGRQVAADVRAEYYPQPNTIEQLRDERTTLGGRPAWVSKFRLHFSAPGLTAKDELSAVAIIDVGKPTAAVLYVSIPGTHRQFDYVVDDVLASVRPL</sequence>
<name>A0A8J3C1L8_9ACTN</name>
<proteinExistence type="predicted"/>
<keyword evidence="3" id="KW-1185">Reference proteome</keyword>
<evidence type="ECO:0000256" key="1">
    <source>
        <dbReference type="SAM" id="MobiDB-lite"/>
    </source>
</evidence>
<feature type="region of interest" description="Disordered" evidence="1">
    <location>
        <begin position="29"/>
        <end position="75"/>
    </location>
</feature>
<evidence type="ECO:0000313" key="2">
    <source>
        <dbReference type="EMBL" id="GGL02057.1"/>
    </source>
</evidence>
<reference evidence="2" key="1">
    <citation type="journal article" date="2014" name="Int. J. Syst. Evol. Microbiol.">
        <title>Complete genome sequence of Corynebacterium casei LMG S-19264T (=DSM 44701T), isolated from a smear-ripened cheese.</title>
        <authorList>
            <consortium name="US DOE Joint Genome Institute (JGI-PGF)"/>
            <person name="Walter F."/>
            <person name="Albersmeier A."/>
            <person name="Kalinowski J."/>
            <person name="Ruckert C."/>
        </authorList>
    </citation>
    <scope>NUCLEOTIDE SEQUENCE</scope>
    <source>
        <strain evidence="2">CGMCC 4.7299</strain>
    </source>
</reference>